<organism evidence="2">
    <name type="scientific">Caudovirales sp. ctrNG92</name>
    <dbReference type="NCBI Taxonomy" id="2827638"/>
    <lineage>
        <taxon>Viruses</taxon>
        <taxon>Duplodnaviria</taxon>
        <taxon>Heunggongvirae</taxon>
        <taxon>Uroviricota</taxon>
        <taxon>Caudoviricetes</taxon>
    </lineage>
</organism>
<protein>
    <submittedName>
        <fullName evidence="2">Uncharacterized protein</fullName>
    </submittedName>
</protein>
<reference evidence="2" key="1">
    <citation type="journal article" date="2021" name="Proc. Natl. Acad. Sci. U.S.A.">
        <title>A Catalog of Tens of Thousands of Viruses from Human Metagenomes Reveals Hidden Associations with Chronic Diseases.</title>
        <authorList>
            <person name="Tisza M.J."/>
            <person name="Buck C.B."/>
        </authorList>
    </citation>
    <scope>NUCLEOTIDE SEQUENCE</scope>
    <source>
        <strain evidence="2">CtrNG92</strain>
    </source>
</reference>
<feature type="region of interest" description="Disordered" evidence="1">
    <location>
        <begin position="27"/>
        <end position="52"/>
    </location>
</feature>
<name>A0A8S5SF71_9CAUD</name>
<sequence length="52" mass="5361">MAKPTGCSVSLPTPNALPPFHLAGRAYDGLPFPPGDGLSGSPGETQTRRGWP</sequence>
<accession>A0A8S5SF71</accession>
<proteinExistence type="predicted"/>
<evidence type="ECO:0000256" key="1">
    <source>
        <dbReference type="SAM" id="MobiDB-lite"/>
    </source>
</evidence>
<dbReference type="EMBL" id="BK032578">
    <property type="protein sequence ID" value="DAF49274.1"/>
    <property type="molecule type" value="Genomic_DNA"/>
</dbReference>
<evidence type="ECO:0000313" key="2">
    <source>
        <dbReference type="EMBL" id="DAF49274.1"/>
    </source>
</evidence>